<organism evidence="13 14">
    <name type="scientific">Hymenobacter qilianensis</name>
    <dbReference type="NCBI Taxonomy" id="1385715"/>
    <lineage>
        <taxon>Bacteria</taxon>
        <taxon>Pseudomonadati</taxon>
        <taxon>Bacteroidota</taxon>
        <taxon>Cytophagia</taxon>
        <taxon>Cytophagales</taxon>
        <taxon>Hymenobacteraceae</taxon>
        <taxon>Hymenobacter</taxon>
    </lineage>
</organism>
<feature type="domain" description="TonB C-terminal" evidence="12">
    <location>
        <begin position="360"/>
        <end position="456"/>
    </location>
</feature>
<keyword evidence="7" id="KW-0653">Protein transport</keyword>
<dbReference type="InterPro" id="IPR008756">
    <property type="entry name" value="Peptidase_M56"/>
</dbReference>
<dbReference type="InterPro" id="IPR051045">
    <property type="entry name" value="TonB-dependent_transducer"/>
</dbReference>
<evidence type="ECO:0000313" key="14">
    <source>
        <dbReference type="Proteomes" id="UP000516093"/>
    </source>
</evidence>
<evidence type="ECO:0000256" key="7">
    <source>
        <dbReference type="ARBA" id="ARBA00022927"/>
    </source>
</evidence>
<dbReference type="KEGG" id="hqi:H9L05_08240"/>
<dbReference type="SUPFAM" id="SSF74653">
    <property type="entry name" value="TolA/TonB C-terminal domain"/>
    <property type="match status" value="1"/>
</dbReference>
<evidence type="ECO:0000256" key="6">
    <source>
        <dbReference type="ARBA" id="ARBA00022692"/>
    </source>
</evidence>
<keyword evidence="3" id="KW-0813">Transport</keyword>
<comment type="similarity">
    <text evidence="2">Belongs to the TonB family.</text>
</comment>
<dbReference type="CDD" id="cd07341">
    <property type="entry name" value="M56_BlaR1_MecR1_like"/>
    <property type="match status" value="1"/>
</dbReference>
<keyword evidence="6 11" id="KW-0812">Transmembrane</keyword>
<proteinExistence type="inferred from homology"/>
<dbReference type="EMBL" id="CP060784">
    <property type="protein sequence ID" value="QNP53537.1"/>
    <property type="molecule type" value="Genomic_DNA"/>
</dbReference>
<feature type="transmembrane region" description="Helical" evidence="11">
    <location>
        <begin position="94"/>
        <end position="122"/>
    </location>
</feature>
<comment type="subcellular location">
    <subcellularLocation>
        <location evidence="1">Cell inner membrane</location>
        <topology evidence="1">Single-pass membrane protein</topology>
        <orientation evidence="1">Periplasmic side</orientation>
    </subcellularLocation>
</comment>
<evidence type="ECO:0000256" key="3">
    <source>
        <dbReference type="ARBA" id="ARBA00022448"/>
    </source>
</evidence>
<protein>
    <submittedName>
        <fullName evidence="13">M56 family metallopeptidase</fullName>
    </submittedName>
</protein>
<feature type="compositionally biased region" description="Pro residues" evidence="10">
    <location>
        <begin position="319"/>
        <end position="343"/>
    </location>
</feature>
<evidence type="ECO:0000256" key="8">
    <source>
        <dbReference type="ARBA" id="ARBA00022989"/>
    </source>
</evidence>
<dbReference type="NCBIfam" id="TIGR01352">
    <property type="entry name" value="tonB_Cterm"/>
    <property type="match status" value="1"/>
</dbReference>
<evidence type="ECO:0000313" key="13">
    <source>
        <dbReference type="EMBL" id="QNP53537.1"/>
    </source>
</evidence>
<keyword evidence="5" id="KW-0997">Cell inner membrane</keyword>
<gene>
    <name evidence="13" type="ORF">H9L05_08240</name>
</gene>
<dbReference type="Pfam" id="PF05569">
    <property type="entry name" value="Peptidase_M56"/>
    <property type="match status" value="1"/>
</dbReference>
<dbReference type="GO" id="GO:0015031">
    <property type="term" value="P:protein transport"/>
    <property type="evidence" value="ECO:0007669"/>
    <property type="project" value="UniProtKB-KW"/>
</dbReference>
<name>A0A7H0GZ21_9BACT</name>
<dbReference type="AlphaFoldDB" id="A0A7H0GZ21"/>
<dbReference type="Proteomes" id="UP000516093">
    <property type="component" value="Chromosome"/>
</dbReference>
<dbReference type="Pfam" id="PF03544">
    <property type="entry name" value="TonB_C"/>
    <property type="match status" value="1"/>
</dbReference>
<evidence type="ECO:0000256" key="5">
    <source>
        <dbReference type="ARBA" id="ARBA00022519"/>
    </source>
</evidence>
<keyword evidence="14" id="KW-1185">Reference proteome</keyword>
<dbReference type="PROSITE" id="PS52015">
    <property type="entry name" value="TONB_CTD"/>
    <property type="match status" value="1"/>
</dbReference>
<dbReference type="GO" id="GO:0098797">
    <property type="term" value="C:plasma membrane protein complex"/>
    <property type="evidence" value="ECO:0007669"/>
    <property type="project" value="TreeGrafter"/>
</dbReference>
<evidence type="ECO:0000256" key="2">
    <source>
        <dbReference type="ARBA" id="ARBA00006555"/>
    </source>
</evidence>
<evidence type="ECO:0000256" key="1">
    <source>
        <dbReference type="ARBA" id="ARBA00004383"/>
    </source>
</evidence>
<dbReference type="GO" id="GO:0055085">
    <property type="term" value="P:transmembrane transport"/>
    <property type="evidence" value="ECO:0007669"/>
    <property type="project" value="InterPro"/>
</dbReference>
<keyword evidence="9 11" id="KW-0472">Membrane</keyword>
<dbReference type="InterPro" id="IPR006260">
    <property type="entry name" value="TonB/TolA_C"/>
</dbReference>
<feature type="transmembrane region" description="Helical" evidence="11">
    <location>
        <begin position="6"/>
        <end position="27"/>
    </location>
</feature>
<accession>A0A7H0GZ21</accession>
<keyword evidence="8 11" id="KW-1133">Transmembrane helix</keyword>
<keyword evidence="4" id="KW-1003">Cell membrane</keyword>
<sequence>MDPISLLKWMMLSAVLLGAWWLCYHIALRRERSFGYNRAFLVLGPLLAASLPLLPLEWPGSWGTGPTTLVPGIATVLLPTAQVGASSSQAAPDWLQWVLMGYVVGGLIVLARLVSGLAKLWLTTRHLPREKQAGYTLVRTGGRLPTSSFGRVVFWDESLPLSDAEAQQVLQHELAHVQQGHTYDRLLLEALRAVLWFNPFVHLCARALTLTHEYLADKAALSPATVASLVTASPAHSYTHLLARQVATRLGFSIPLAHSFSHSQTLRRIAMIHRTSPIRRWKQWLALPLVALLAFTVACERHTEPVAPSKRASSQNAEMPPPPPPPPPAPDAEPAPPPPPPPTANRVYTSVEEMPLFRTGNNNDIVAFIQSKLEYPAEAVRNKVEGRVIIAFVIDKEGNVTDASVYKGIGSGCDEAALNAVRQLPRFKAGKQDGKPVMVRFMVPIQFEPYSAPISNLFGSLVGSPKC</sequence>
<dbReference type="InterPro" id="IPR037682">
    <property type="entry name" value="TonB_C"/>
</dbReference>
<evidence type="ECO:0000256" key="10">
    <source>
        <dbReference type="SAM" id="MobiDB-lite"/>
    </source>
</evidence>
<evidence type="ECO:0000259" key="12">
    <source>
        <dbReference type="PROSITE" id="PS52015"/>
    </source>
</evidence>
<dbReference type="PANTHER" id="PTHR33446:SF2">
    <property type="entry name" value="PROTEIN TONB"/>
    <property type="match status" value="1"/>
</dbReference>
<evidence type="ECO:0000256" key="11">
    <source>
        <dbReference type="SAM" id="Phobius"/>
    </source>
</evidence>
<dbReference type="GO" id="GO:0031992">
    <property type="term" value="F:energy transducer activity"/>
    <property type="evidence" value="ECO:0007669"/>
    <property type="project" value="TreeGrafter"/>
</dbReference>
<evidence type="ECO:0000256" key="9">
    <source>
        <dbReference type="ARBA" id="ARBA00023136"/>
    </source>
</evidence>
<reference evidence="13 14" key="1">
    <citation type="submission" date="2020-08" db="EMBL/GenBank/DDBJ databases">
        <title>Genome sequence of Hymenobacter qilianensis JCM 19763T.</title>
        <authorList>
            <person name="Hyun D.-W."/>
            <person name="Bae J.-W."/>
        </authorList>
    </citation>
    <scope>NUCLEOTIDE SEQUENCE [LARGE SCALE GENOMIC DNA]</scope>
    <source>
        <strain evidence="13 14">JCM 19763</strain>
    </source>
</reference>
<dbReference type="Gene3D" id="3.30.1150.10">
    <property type="match status" value="1"/>
</dbReference>
<dbReference type="RefSeq" id="WP_187733750.1">
    <property type="nucleotide sequence ID" value="NZ_BMFN01000001.1"/>
</dbReference>
<feature type="transmembrane region" description="Helical" evidence="11">
    <location>
        <begin position="39"/>
        <end position="56"/>
    </location>
</feature>
<feature type="region of interest" description="Disordered" evidence="10">
    <location>
        <begin position="306"/>
        <end position="346"/>
    </location>
</feature>
<evidence type="ECO:0000256" key="4">
    <source>
        <dbReference type="ARBA" id="ARBA00022475"/>
    </source>
</evidence>
<dbReference type="PANTHER" id="PTHR33446">
    <property type="entry name" value="PROTEIN TONB-RELATED"/>
    <property type="match status" value="1"/>
</dbReference>